<proteinExistence type="predicted"/>
<dbReference type="AlphaFoldDB" id="A0A382PSG8"/>
<organism evidence="1">
    <name type="scientific">marine metagenome</name>
    <dbReference type="NCBI Taxonomy" id="408172"/>
    <lineage>
        <taxon>unclassified sequences</taxon>
        <taxon>metagenomes</taxon>
        <taxon>ecological metagenomes</taxon>
    </lineage>
</organism>
<dbReference type="PROSITE" id="PS51257">
    <property type="entry name" value="PROKAR_LIPOPROTEIN"/>
    <property type="match status" value="1"/>
</dbReference>
<accession>A0A382PSG8</accession>
<name>A0A382PSG8_9ZZZZ</name>
<sequence length="65" mass="7214">MKMVFHLMFPVLFFGCLGFALATIVRSGNGAAAVLVSIGLFLWILTEPLEGSCWNLFYNPFAQLE</sequence>
<evidence type="ECO:0000313" key="1">
    <source>
        <dbReference type="EMBL" id="SVC76289.1"/>
    </source>
</evidence>
<gene>
    <name evidence="1" type="ORF">METZ01_LOCUS329143</name>
</gene>
<dbReference type="EMBL" id="UINC01109450">
    <property type="protein sequence ID" value="SVC76289.1"/>
    <property type="molecule type" value="Genomic_DNA"/>
</dbReference>
<feature type="non-terminal residue" evidence="1">
    <location>
        <position position="65"/>
    </location>
</feature>
<protein>
    <submittedName>
        <fullName evidence="1">Uncharacterized protein</fullName>
    </submittedName>
</protein>
<reference evidence="1" key="1">
    <citation type="submission" date="2018-05" db="EMBL/GenBank/DDBJ databases">
        <authorList>
            <person name="Lanie J.A."/>
            <person name="Ng W.-L."/>
            <person name="Kazmierczak K.M."/>
            <person name="Andrzejewski T.M."/>
            <person name="Davidsen T.M."/>
            <person name="Wayne K.J."/>
            <person name="Tettelin H."/>
            <person name="Glass J.I."/>
            <person name="Rusch D."/>
            <person name="Podicherti R."/>
            <person name="Tsui H.-C.T."/>
            <person name="Winkler M.E."/>
        </authorList>
    </citation>
    <scope>NUCLEOTIDE SEQUENCE</scope>
</reference>